<evidence type="ECO:0000313" key="2">
    <source>
        <dbReference type="EMBL" id="KZL51270.1"/>
    </source>
</evidence>
<dbReference type="Proteomes" id="UP000076555">
    <property type="component" value="Unassembled WGS sequence"/>
</dbReference>
<comment type="caution">
    <text evidence="2">The sequence shown here is derived from an EMBL/GenBank/DDBJ whole genome shotgun (WGS) entry which is preliminary data.</text>
</comment>
<dbReference type="Gene3D" id="3.40.50.300">
    <property type="entry name" value="P-loop containing nucleotide triphosphate hydrolases"/>
    <property type="match status" value="1"/>
</dbReference>
<dbReference type="CDD" id="cd00009">
    <property type="entry name" value="AAA"/>
    <property type="match status" value="1"/>
</dbReference>
<dbReference type="EMBL" id="LWAJ01000031">
    <property type="protein sequence ID" value="KZL51270.1"/>
    <property type="molecule type" value="Genomic_DNA"/>
</dbReference>
<dbReference type="PANTHER" id="PTHR42935:SF1">
    <property type="entry name" value="SLR0930 PROTEIN"/>
    <property type="match status" value="1"/>
</dbReference>
<dbReference type="OrthoDB" id="9812140at2"/>
<dbReference type="SMART" id="SM00382">
    <property type="entry name" value="AAA"/>
    <property type="match status" value="1"/>
</dbReference>
<reference evidence="2 3" key="1">
    <citation type="submission" date="2016-04" db="EMBL/GenBank/DDBJ databases">
        <title>Draft Genome Assembly of the Bloom-forming Cyanobacterium Nodularia spumigena Strain CENA596 in Shrimp Production Ponds.</title>
        <authorList>
            <person name="Popin R.V."/>
            <person name="Rigonato J."/>
            <person name="Abreu V.A."/>
            <person name="Andreote A.P."/>
            <person name="Silveira S.B."/>
            <person name="Odebrecht C."/>
            <person name="Fiore M.F."/>
        </authorList>
    </citation>
    <scope>NUCLEOTIDE SEQUENCE [LARGE SCALE GENOMIC DNA]</scope>
    <source>
        <strain evidence="2 3">CENA596</strain>
    </source>
</reference>
<dbReference type="PANTHER" id="PTHR42935">
    <property type="entry name" value="SLR0930 PROTEIN"/>
    <property type="match status" value="1"/>
</dbReference>
<protein>
    <submittedName>
        <fullName evidence="2">AAA+ family ATPase</fullName>
    </submittedName>
</protein>
<feature type="domain" description="AAA+ ATPase" evidence="1">
    <location>
        <begin position="239"/>
        <end position="357"/>
    </location>
</feature>
<sequence length="455" mass="51823">MDNPAMPKATSSSYSHSHVQFLQCQAASLLLYQSVMSSEVGIAFLDLLQAIRYTDADARSCLKAYGSYFYALTTRYQNWEDYIITQILTSENPFSRLAQQQDFEDLPRALVAAVEHDLQVLQNLYECSSASLSEWVQTVAHLPISPIVWYREQNVSIETKLIVFLQKLDNWADAVQELAAYYRQFGTGLFAEYHALRWQESKFVGIKHPDPIKLNTLVGYESQQATLIKNTEFLLSGEVALHVLLYGSRGSGKSSLVKALLNEYGQQNLRLLEVAKSDLQDLPKIVEQLRGVPQKFIIFVDDLSFEEDDDAFKALKVVLEGNLTARPQNVVVYATSNRRHLIREYFADRPTPKDNNEIHAWDTMQEKLSFSDRFGLTLTFEPADQKTYVKIVQHLAAQAKINITPEDLEYQALQWATRHNGRSGRTARQFIDFIKADLALSQPNLVQPDINKTNI</sequence>
<dbReference type="InterPro" id="IPR027417">
    <property type="entry name" value="P-loop_NTPase"/>
</dbReference>
<evidence type="ECO:0000313" key="3">
    <source>
        <dbReference type="Proteomes" id="UP000076555"/>
    </source>
</evidence>
<dbReference type="SUPFAM" id="SSF52540">
    <property type="entry name" value="P-loop containing nucleoside triphosphate hydrolases"/>
    <property type="match status" value="1"/>
</dbReference>
<dbReference type="InterPro" id="IPR008533">
    <property type="entry name" value="DUF815"/>
</dbReference>
<evidence type="ECO:0000259" key="1">
    <source>
        <dbReference type="SMART" id="SM00382"/>
    </source>
</evidence>
<accession>A0A166KL68</accession>
<dbReference type="Pfam" id="PF05673">
    <property type="entry name" value="DUF815"/>
    <property type="match status" value="1"/>
</dbReference>
<organism evidence="2 3">
    <name type="scientific">Nodularia spumigena CENA596</name>
    <dbReference type="NCBI Taxonomy" id="1819295"/>
    <lineage>
        <taxon>Bacteria</taxon>
        <taxon>Bacillati</taxon>
        <taxon>Cyanobacteriota</taxon>
        <taxon>Cyanophyceae</taxon>
        <taxon>Nostocales</taxon>
        <taxon>Nodulariaceae</taxon>
        <taxon>Nodularia</taxon>
    </lineage>
</organism>
<dbReference type="AlphaFoldDB" id="A0A166KL68"/>
<dbReference type="InterPro" id="IPR003593">
    <property type="entry name" value="AAA+_ATPase"/>
</dbReference>
<proteinExistence type="predicted"/>
<name>A0A166KL68_NODSP</name>
<dbReference type="RefSeq" id="WP_063871515.1">
    <property type="nucleotide sequence ID" value="NZ_CAWMRI010000031.1"/>
</dbReference>
<gene>
    <name evidence="2" type="ORF">A2T98_03125</name>
</gene>